<dbReference type="Gene3D" id="3.90.940.10">
    <property type="match status" value="1"/>
</dbReference>
<evidence type="ECO:0000256" key="5">
    <source>
        <dbReference type="ARBA" id="ARBA00023136"/>
    </source>
</evidence>
<keyword evidence="6" id="KW-0804">Transcription</keyword>
<keyword evidence="5 8" id="KW-0472">Membrane</keyword>
<proteinExistence type="predicted"/>
<feature type="region of interest" description="Disordered" evidence="7">
    <location>
        <begin position="196"/>
        <end position="274"/>
    </location>
</feature>
<keyword evidence="4 8" id="KW-1133">Transmembrane helix</keyword>
<reference evidence="9 10" key="1">
    <citation type="submission" date="2019-03" db="EMBL/GenBank/DDBJ databases">
        <title>Sequencing 23 genomes of Wallemia ichthyophaga.</title>
        <authorList>
            <person name="Gostincar C."/>
        </authorList>
    </citation>
    <scope>NUCLEOTIDE SEQUENCE [LARGE SCALE GENOMIC DNA]</scope>
    <source>
        <strain evidence="9 10">EXF-6200</strain>
    </source>
</reference>
<dbReference type="InterPro" id="IPR045214">
    <property type="entry name" value="Surf1/Surf4"/>
</dbReference>
<dbReference type="SMART" id="SM01409">
    <property type="entry name" value="RNA_pol_Rpb6"/>
    <property type="match status" value="1"/>
</dbReference>
<evidence type="ECO:0008006" key="11">
    <source>
        <dbReference type="Google" id="ProtNLM"/>
    </source>
</evidence>
<dbReference type="GO" id="GO:0033617">
    <property type="term" value="P:mitochondrial respiratory chain complex IV assembly"/>
    <property type="evidence" value="ECO:0007669"/>
    <property type="project" value="TreeGrafter"/>
</dbReference>
<dbReference type="Pfam" id="PF02104">
    <property type="entry name" value="SURF1"/>
    <property type="match status" value="1"/>
</dbReference>
<dbReference type="InterPro" id="IPR006110">
    <property type="entry name" value="Pol_omega/Rpo6/RPB6"/>
</dbReference>
<dbReference type="InterPro" id="IPR036161">
    <property type="entry name" value="RPB6/omega-like_sf"/>
</dbReference>
<feature type="region of interest" description="Disordered" evidence="7">
    <location>
        <begin position="527"/>
        <end position="591"/>
    </location>
</feature>
<evidence type="ECO:0000256" key="3">
    <source>
        <dbReference type="ARBA" id="ARBA00022692"/>
    </source>
</evidence>
<accession>A0A4T0JDR3</accession>
<evidence type="ECO:0000256" key="6">
    <source>
        <dbReference type="ARBA" id="ARBA00023163"/>
    </source>
</evidence>
<protein>
    <recommendedName>
        <fullName evidence="11">SURF1-like protein</fullName>
    </recommendedName>
</protein>
<keyword evidence="2" id="KW-0240">DNA-directed RNA polymerase</keyword>
<feature type="compositionally biased region" description="Basic and acidic residues" evidence="7">
    <location>
        <begin position="386"/>
        <end position="406"/>
    </location>
</feature>
<evidence type="ECO:0000313" key="10">
    <source>
        <dbReference type="Proteomes" id="UP000310689"/>
    </source>
</evidence>
<comment type="subcellular location">
    <subcellularLocation>
        <location evidence="1">Membrane</location>
    </subcellularLocation>
</comment>
<feature type="compositionally biased region" description="Basic and acidic residues" evidence="7">
    <location>
        <begin position="1"/>
        <end position="15"/>
    </location>
</feature>
<dbReference type="CDD" id="cd06662">
    <property type="entry name" value="SURF1"/>
    <property type="match status" value="1"/>
</dbReference>
<evidence type="ECO:0000256" key="1">
    <source>
        <dbReference type="ARBA" id="ARBA00004370"/>
    </source>
</evidence>
<dbReference type="NCBIfam" id="NF002208">
    <property type="entry name" value="PRK01099.1-3"/>
    <property type="match status" value="1"/>
</dbReference>
<comment type="caution">
    <text evidence="9">The sequence shown here is derived from an EMBL/GenBank/DDBJ whole genome shotgun (WGS) entry which is preliminary data.</text>
</comment>
<dbReference type="PANTHER" id="PTHR23427:SF2">
    <property type="entry name" value="SURFEIT LOCUS PROTEIN 1"/>
    <property type="match status" value="1"/>
</dbReference>
<dbReference type="AlphaFoldDB" id="A0A4T0JDR3"/>
<feature type="compositionally biased region" description="Polar residues" evidence="7">
    <location>
        <begin position="537"/>
        <end position="548"/>
    </location>
</feature>
<feature type="compositionally biased region" description="Polar residues" evidence="7">
    <location>
        <begin position="96"/>
        <end position="110"/>
    </location>
</feature>
<sequence>MDNKNVRALAVDKLRRAASIPRRNVSGGSNDSNLDASRDISKDTSNDSRLDTSNSAPNSPYSPTIYEPVLECVQSTNSDGEDDKQGDNDKAENPETLDNSHTLQLVNPHSPQKPTKKQLLTLTQLQDQLLSKHGNSLLSRSNSATARVNAFNKLVNGALLNNDENSRLLRSNTVTGAIGGRGSRDDSRQAARANMLKRLGSRRQPPTQTTQKRRSSLGDLDLSNFDNLLNSSKPPQILPSNLLLVPPTPKRERKQSLESTNSIGSPSSAGNGDKFEYERMLNTSTRLSPANSDIEDSDDDITYEEVEEVDHVDKVDQLDIINSEISNKAAQRRRRQIHFTSSAYINELRKTLGPDRLAQLLGPQFVNEFGIGMGDMEEHKEEEDQGDRFKEIETDKGNGKENEEKPTNTSDIQPMQSIQPTIDEDIPLTEQINGAYSATRKSSELKPQPQIHLAARNADNAKSQAMLTRSMTTLPKSKLAQSEMGKGKHKKVKSQRSFGSFRIIKNKPSIQSNKEFYDSDPKLSPFPALKVTDSEGKTTSLRNRSMSPVSPVGVANAAFNTNKAPSTPSTPPKPSNPPKKLERKTSKMGSKLRRLFSVDEGQDFYQDAGMEEEDNVAPMEDDSNVVTSGAAITGSTATVANEDRVTTPYMTKYERARILGTRALQISMNAPVLVPIEAGETDPLQIAIKELSSKKVPLIAYKYACECTRQIAFNPTSLNVCTAFASLLVSLSAPFMAGMIRAALRSTRTLNNAKLPIRYQSPPKYKNQKSFQFPTAGLLALSAIPIFTLYLGFWQVRRLDWKLNLIAELDDKLGQDPLPLPKHIDTSVLPEFEYRKVTAGGTLLNHAIAVGPSTLDGEIGVHVIQPLLRHDGQTVLVNRGFIHNDNLDSFLSTLGNTSTDVDIVGMLRVSQKRNMFTPDNIPADNVWLWVDVPAIATHLSSLTNTPIENVLIDEIYDGLPGSRLAQGVPVGRPSKIELRNQHAVYAFTWFSLSLFTTGLLYRLAKRTQGLRLMRNK</sequence>
<dbReference type="GO" id="GO:0005739">
    <property type="term" value="C:mitochondrion"/>
    <property type="evidence" value="ECO:0007669"/>
    <property type="project" value="TreeGrafter"/>
</dbReference>
<feature type="transmembrane region" description="Helical" evidence="8">
    <location>
        <begin position="773"/>
        <end position="794"/>
    </location>
</feature>
<feature type="transmembrane region" description="Helical" evidence="8">
    <location>
        <begin position="983"/>
        <end position="1004"/>
    </location>
</feature>
<dbReference type="GO" id="GO:0000428">
    <property type="term" value="C:DNA-directed RNA polymerase complex"/>
    <property type="evidence" value="ECO:0007669"/>
    <property type="project" value="UniProtKB-KW"/>
</dbReference>
<feature type="compositionally biased region" description="Polar residues" evidence="7">
    <location>
        <begin position="51"/>
        <end position="62"/>
    </location>
</feature>
<feature type="region of interest" description="Disordered" evidence="7">
    <location>
        <begin position="1"/>
        <end position="115"/>
    </location>
</feature>
<name>A0A4T0JDR3_WALIC</name>
<dbReference type="GO" id="GO:0003899">
    <property type="term" value="F:DNA-directed RNA polymerase activity"/>
    <property type="evidence" value="ECO:0007669"/>
    <property type="project" value="InterPro"/>
</dbReference>
<dbReference type="GO" id="GO:0003677">
    <property type="term" value="F:DNA binding"/>
    <property type="evidence" value="ECO:0007669"/>
    <property type="project" value="InterPro"/>
</dbReference>
<evidence type="ECO:0000256" key="2">
    <source>
        <dbReference type="ARBA" id="ARBA00022478"/>
    </source>
</evidence>
<feature type="compositionally biased region" description="Polar residues" evidence="7">
    <location>
        <begin position="26"/>
        <end position="35"/>
    </location>
</feature>
<dbReference type="PANTHER" id="PTHR23427">
    <property type="entry name" value="SURFEIT LOCUS PROTEIN"/>
    <property type="match status" value="1"/>
</dbReference>
<feature type="compositionally biased region" description="Polar residues" evidence="7">
    <location>
        <begin position="257"/>
        <end position="270"/>
    </location>
</feature>
<dbReference type="PROSITE" id="PS50895">
    <property type="entry name" value="SURF1"/>
    <property type="match status" value="1"/>
</dbReference>
<keyword evidence="3 8" id="KW-0812">Transmembrane</keyword>
<dbReference type="Pfam" id="PF01192">
    <property type="entry name" value="RNA_pol_Rpb6"/>
    <property type="match status" value="1"/>
</dbReference>
<dbReference type="SUPFAM" id="SSF63562">
    <property type="entry name" value="RPB6/omega subunit-like"/>
    <property type="match status" value="1"/>
</dbReference>
<dbReference type="Proteomes" id="UP000310689">
    <property type="component" value="Unassembled WGS sequence"/>
</dbReference>
<evidence type="ECO:0000256" key="4">
    <source>
        <dbReference type="ARBA" id="ARBA00022989"/>
    </source>
</evidence>
<dbReference type="PROSITE" id="PS01111">
    <property type="entry name" value="RNA_POL_K_14KD"/>
    <property type="match status" value="1"/>
</dbReference>
<evidence type="ECO:0000313" key="9">
    <source>
        <dbReference type="EMBL" id="TIB40567.1"/>
    </source>
</evidence>
<dbReference type="EMBL" id="SPOI01000014">
    <property type="protein sequence ID" value="TIB40567.1"/>
    <property type="molecule type" value="Genomic_DNA"/>
</dbReference>
<feature type="compositionally biased region" description="Low complexity" evidence="7">
    <location>
        <begin position="217"/>
        <end position="232"/>
    </location>
</feature>
<organism evidence="9 10">
    <name type="scientific">Wallemia ichthyophaga</name>
    <dbReference type="NCBI Taxonomy" id="245174"/>
    <lineage>
        <taxon>Eukaryota</taxon>
        <taxon>Fungi</taxon>
        <taxon>Dikarya</taxon>
        <taxon>Basidiomycota</taxon>
        <taxon>Wallemiomycotina</taxon>
        <taxon>Wallemiomycetes</taxon>
        <taxon>Wallemiales</taxon>
        <taxon>Wallemiaceae</taxon>
        <taxon>Wallemia</taxon>
    </lineage>
</organism>
<feature type="compositionally biased region" description="Polar residues" evidence="7">
    <location>
        <begin position="407"/>
        <end position="420"/>
    </location>
</feature>
<gene>
    <name evidence="9" type="ORF">E3P86_00610</name>
</gene>
<dbReference type="InterPro" id="IPR002994">
    <property type="entry name" value="Surf1/Shy1"/>
</dbReference>
<dbReference type="InterPro" id="IPR020708">
    <property type="entry name" value="DNA-dir_RNA_polK_14-18kDa_CS"/>
</dbReference>
<evidence type="ECO:0000256" key="7">
    <source>
        <dbReference type="SAM" id="MobiDB-lite"/>
    </source>
</evidence>
<feature type="compositionally biased region" description="Basic and acidic residues" evidence="7">
    <location>
        <begin position="36"/>
        <end position="50"/>
    </location>
</feature>
<dbReference type="GO" id="GO:0006351">
    <property type="term" value="P:DNA-templated transcription"/>
    <property type="evidence" value="ECO:0007669"/>
    <property type="project" value="InterPro"/>
</dbReference>
<feature type="transmembrane region" description="Helical" evidence="8">
    <location>
        <begin position="723"/>
        <end position="744"/>
    </location>
</feature>
<feature type="compositionally biased region" description="Basic and acidic residues" evidence="7">
    <location>
        <begin position="83"/>
        <end position="93"/>
    </location>
</feature>
<feature type="compositionally biased region" description="Pro residues" evidence="7">
    <location>
        <begin position="568"/>
        <end position="577"/>
    </location>
</feature>
<dbReference type="GO" id="GO:0016020">
    <property type="term" value="C:membrane"/>
    <property type="evidence" value="ECO:0007669"/>
    <property type="project" value="UniProtKB-SubCell"/>
</dbReference>
<evidence type="ECO:0000256" key="8">
    <source>
        <dbReference type="SAM" id="Phobius"/>
    </source>
</evidence>
<feature type="region of interest" description="Disordered" evidence="7">
    <location>
        <begin position="378"/>
        <end position="424"/>
    </location>
</feature>